<evidence type="ECO:0000259" key="4">
    <source>
        <dbReference type="PROSITE" id="PS50043"/>
    </source>
</evidence>
<dbReference type="InterPro" id="IPR005143">
    <property type="entry name" value="TF_LuxR_autoind-bd_dom"/>
</dbReference>
<dbReference type="GO" id="GO:0006355">
    <property type="term" value="P:regulation of DNA-templated transcription"/>
    <property type="evidence" value="ECO:0007669"/>
    <property type="project" value="InterPro"/>
</dbReference>
<dbReference type="PRINTS" id="PR00038">
    <property type="entry name" value="HTHLUXR"/>
</dbReference>
<evidence type="ECO:0000256" key="2">
    <source>
        <dbReference type="ARBA" id="ARBA00023125"/>
    </source>
</evidence>
<reference evidence="6" key="1">
    <citation type="submission" date="2024-04" db="EMBL/GenBank/DDBJ databases">
        <title>Phylogenomic analyses of a clade within the roseobacter group suggest taxonomic reassignments of species of the genera Aestuariivita, Citreicella, Loktanella, Nautella, Pelagibaca, Ruegeria, Thalassobius, Thiobacimonas and Tropicibacter, and the proposal o.</title>
        <authorList>
            <person name="Jeon C.O."/>
        </authorList>
    </citation>
    <scope>NUCLEOTIDE SEQUENCE [LARGE SCALE GENOMIC DNA]</scope>
    <source>
        <strain evidence="6">SS1-5</strain>
    </source>
</reference>
<dbReference type="SMART" id="SM00421">
    <property type="entry name" value="HTH_LUXR"/>
    <property type="match status" value="1"/>
</dbReference>
<reference evidence="5 6" key="2">
    <citation type="submission" date="2024-08" db="EMBL/GenBank/DDBJ databases">
        <title>Phylogenomic analyses of a clade within the roseobacter group suggest taxonomic reassignments of species of the genera Aestuariivita, Citreicella, Loktanella, Nautella, Pelagibaca, Ruegeria, Thalassobius, Thiobacimonas and Tropicibacter, and the proposal o.</title>
        <authorList>
            <person name="Jeon C.O."/>
        </authorList>
    </citation>
    <scope>NUCLEOTIDE SEQUENCE [LARGE SCALE GENOMIC DNA]</scope>
    <source>
        <strain evidence="5 6">SS1-5</strain>
    </source>
</reference>
<dbReference type="PANTHER" id="PTHR44688:SF25">
    <property type="entry name" value="HTH LUXR-TYPE DOMAIN-CONTAINING PROTEIN"/>
    <property type="match status" value="1"/>
</dbReference>
<keyword evidence="2" id="KW-0238">DNA-binding</keyword>
<keyword evidence="1" id="KW-0805">Transcription regulation</keyword>
<evidence type="ECO:0000256" key="1">
    <source>
        <dbReference type="ARBA" id="ARBA00023015"/>
    </source>
</evidence>
<dbReference type="EMBL" id="CP151767">
    <property type="protein sequence ID" value="WZU67329.2"/>
    <property type="molecule type" value="Genomic_DNA"/>
</dbReference>
<dbReference type="RefSeq" id="WP_373635818.1">
    <property type="nucleotide sequence ID" value="NZ_CP151767.2"/>
</dbReference>
<sequence length="263" mass="29434">MVLELERFLTALEQADALEKIQEITVGLRDHFKIDHIVYHWVSSDGEQYGFGTYDPAWAARYTEKEYLRVDPVIIGCFQRFDPVDWKKLDWSSKAARAFRRDAIEHGIGNQGFSIPIRGPNGQLALLTASHSTDDATWDKITGTYQRDWILIAHYLNQKALKLEKGRTPEPVRALSPRETDALTYLAMGYSRGQVADLLKISEHTLRAYIESARFKLSALNTTHAVARAISEGLIVVGGAARAAEGGWPGRDEHQNLPSAANS</sequence>
<keyword evidence="6" id="KW-1185">Reference proteome</keyword>
<dbReference type="SUPFAM" id="SSF46894">
    <property type="entry name" value="C-terminal effector domain of the bipartite response regulators"/>
    <property type="match status" value="1"/>
</dbReference>
<dbReference type="SUPFAM" id="SSF75516">
    <property type="entry name" value="Pheromone-binding domain of LuxR-like quorum-sensing transcription factors"/>
    <property type="match status" value="1"/>
</dbReference>
<dbReference type="KEGG" id="yrh:AABB31_20670"/>
<dbReference type="Proteomes" id="UP001470809">
    <property type="component" value="Chromosome"/>
</dbReference>
<dbReference type="InterPro" id="IPR016032">
    <property type="entry name" value="Sig_transdc_resp-reg_C-effctor"/>
</dbReference>
<accession>A0AAN0M9R4</accession>
<evidence type="ECO:0000256" key="3">
    <source>
        <dbReference type="ARBA" id="ARBA00023163"/>
    </source>
</evidence>
<dbReference type="CDD" id="cd06170">
    <property type="entry name" value="LuxR_C_like"/>
    <property type="match status" value="1"/>
</dbReference>
<dbReference type="GO" id="GO:0003677">
    <property type="term" value="F:DNA binding"/>
    <property type="evidence" value="ECO:0007669"/>
    <property type="project" value="UniProtKB-KW"/>
</dbReference>
<dbReference type="InterPro" id="IPR036693">
    <property type="entry name" value="TF_LuxR_autoind-bd_dom_sf"/>
</dbReference>
<dbReference type="AlphaFoldDB" id="A0AAN0M9R4"/>
<evidence type="ECO:0000313" key="5">
    <source>
        <dbReference type="EMBL" id="WZU67329.2"/>
    </source>
</evidence>
<dbReference type="InterPro" id="IPR000792">
    <property type="entry name" value="Tscrpt_reg_LuxR_C"/>
</dbReference>
<keyword evidence="3" id="KW-0804">Transcription</keyword>
<dbReference type="Gene3D" id="1.10.10.10">
    <property type="entry name" value="Winged helix-like DNA-binding domain superfamily/Winged helix DNA-binding domain"/>
    <property type="match status" value="1"/>
</dbReference>
<feature type="domain" description="HTH luxR-type" evidence="4">
    <location>
        <begin position="168"/>
        <end position="233"/>
    </location>
</feature>
<dbReference type="InterPro" id="IPR036388">
    <property type="entry name" value="WH-like_DNA-bd_sf"/>
</dbReference>
<name>A0AAN0M9R4_9RHOB</name>
<protein>
    <submittedName>
        <fullName evidence="5">Autoinducer binding domain-containing protein</fullName>
    </submittedName>
</protein>
<proteinExistence type="predicted"/>
<dbReference type="PROSITE" id="PS50043">
    <property type="entry name" value="HTH_LUXR_2"/>
    <property type="match status" value="1"/>
</dbReference>
<gene>
    <name evidence="5" type="ORF">AABB31_20670</name>
</gene>
<dbReference type="PANTHER" id="PTHR44688">
    <property type="entry name" value="DNA-BINDING TRANSCRIPTIONAL ACTIVATOR DEVR_DOSR"/>
    <property type="match status" value="1"/>
</dbReference>
<organism evidence="5 6">
    <name type="scientific">Yoonia rhodophyticola</name>
    <dbReference type="NCBI Taxonomy" id="3137370"/>
    <lineage>
        <taxon>Bacteria</taxon>
        <taxon>Pseudomonadati</taxon>
        <taxon>Pseudomonadota</taxon>
        <taxon>Alphaproteobacteria</taxon>
        <taxon>Rhodobacterales</taxon>
        <taxon>Paracoccaceae</taxon>
        <taxon>Yoonia</taxon>
    </lineage>
</organism>
<dbReference type="Pfam" id="PF00196">
    <property type="entry name" value="GerE"/>
    <property type="match status" value="1"/>
</dbReference>
<evidence type="ECO:0000313" key="6">
    <source>
        <dbReference type="Proteomes" id="UP001470809"/>
    </source>
</evidence>
<dbReference type="Gene3D" id="3.30.450.80">
    <property type="entry name" value="Transcription factor LuxR-like, autoinducer-binding domain"/>
    <property type="match status" value="1"/>
</dbReference>
<dbReference type="Pfam" id="PF03472">
    <property type="entry name" value="Autoind_bind"/>
    <property type="match status" value="1"/>
</dbReference>